<dbReference type="SUPFAM" id="SSF52540">
    <property type="entry name" value="P-loop containing nucleoside triphosphate hydrolases"/>
    <property type="match status" value="1"/>
</dbReference>
<evidence type="ECO:0000313" key="2">
    <source>
        <dbReference type="Proteomes" id="UP000028533"/>
    </source>
</evidence>
<protein>
    <submittedName>
        <fullName evidence="1">DNA polymerase III delta subunit</fullName>
    </submittedName>
</protein>
<organism evidence="1 2">
    <name type="scientific">Mycoplasma capricolum subsp. capricolum 14232</name>
    <dbReference type="NCBI Taxonomy" id="1188238"/>
    <lineage>
        <taxon>Bacteria</taxon>
        <taxon>Bacillati</taxon>
        <taxon>Mycoplasmatota</taxon>
        <taxon>Mollicutes</taxon>
        <taxon>Mycoplasmataceae</taxon>
        <taxon>Mycoplasma</taxon>
    </lineage>
</organism>
<dbReference type="Pfam" id="PF13177">
    <property type="entry name" value="DNA_pol3_delta2"/>
    <property type="match status" value="1"/>
</dbReference>
<dbReference type="AlphaFoldDB" id="A0A084EP60"/>
<dbReference type="EMBL" id="JFDO01000011">
    <property type="protein sequence ID" value="KEZ19752.1"/>
    <property type="molecule type" value="Genomic_DNA"/>
</dbReference>
<dbReference type="PANTHER" id="PTHR11669">
    <property type="entry name" value="REPLICATION FACTOR C / DNA POLYMERASE III GAMMA-TAU SUBUNIT"/>
    <property type="match status" value="1"/>
</dbReference>
<dbReference type="PANTHER" id="PTHR11669:SF8">
    <property type="entry name" value="DNA POLYMERASE III SUBUNIT DELTA"/>
    <property type="match status" value="1"/>
</dbReference>
<accession>A0A084EP60</accession>
<dbReference type="InterPro" id="IPR027417">
    <property type="entry name" value="P-loop_NTPase"/>
</dbReference>
<evidence type="ECO:0000313" key="1">
    <source>
        <dbReference type="EMBL" id="KEZ19752.1"/>
    </source>
</evidence>
<dbReference type="InterPro" id="IPR050238">
    <property type="entry name" value="DNA_Rep/Repair_Clamp_Loader"/>
</dbReference>
<reference evidence="1 2" key="1">
    <citation type="submission" date="2014-02" db="EMBL/GenBank/DDBJ databases">
        <title>Genome sequence of Mycoplasma capricolum subsp. capricolum strain 14232.</title>
        <authorList>
            <person name="Sirand-Pugnet P."/>
            <person name="Breton M."/>
            <person name="Dordet-Frisoni E."/>
            <person name="Baranowski E."/>
            <person name="Barre A."/>
            <person name="Couture C."/>
            <person name="Dupuy V."/>
            <person name="Gaurivaud P."/>
            <person name="Jacob D."/>
            <person name="Lemaitre C."/>
            <person name="Manso-Silvan L."/>
            <person name="Nikolski M."/>
            <person name="Nouvel L.-X."/>
            <person name="Poumarat F."/>
            <person name="Tardy F."/>
            <person name="Thebault P."/>
            <person name="Theil S."/>
            <person name="Citti C."/>
            <person name="Thiaucourt F."/>
            <person name="Blanchard A."/>
        </authorList>
    </citation>
    <scope>NUCLEOTIDE SEQUENCE [LARGE SCALE GENOMIC DNA]</scope>
    <source>
        <strain evidence="1 2">14232</strain>
    </source>
</reference>
<dbReference type="RefSeq" id="WP_036431570.1">
    <property type="nucleotide sequence ID" value="NZ_JFDO01000011.1"/>
</dbReference>
<dbReference type="GO" id="GO:0006261">
    <property type="term" value="P:DNA-templated DNA replication"/>
    <property type="evidence" value="ECO:0007669"/>
    <property type="project" value="TreeGrafter"/>
</dbReference>
<comment type="caution">
    <text evidence="1">The sequence shown here is derived from an EMBL/GenBank/DDBJ whole genome shotgun (WGS) entry which is preliminary data.</text>
</comment>
<dbReference type="Gene3D" id="3.40.50.300">
    <property type="entry name" value="P-loop containing nucleotide triphosphate hydrolases"/>
    <property type="match status" value="1"/>
</dbReference>
<gene>
    <name evidence="1" type="primary">holB</name>
    <name evidence="1" type="ORF">MCAPa_3170</name>
</gene>
<name>A0A084EP60_MYCCA</name>
<sequence>MKKEQVISRLKKLIDNNKLFSNIILNCKNEQISLDVVEQIIYYAFSKNLENIDFNKLKEQIKNNTHIDILTIGNNNLVITNQEVLNLINKMSLSATGKQNIKFFIIKNAQNLKQSAANSLLKFLEEPPINTYGILLTNNYSEIINTIWSRCQLINIDNETKIDNKLNRFEELLISKNKDEILLFNKEMKAMNKNELVKMIDDAYNRTIIYQFTNLISCTLELLDDLKFLPLTNIAIDNYLIRIVEQI</sequence>
<proteinExistence type="predicted"/>
<dbReference type="Proteomes" id="UP000028533">
    <property type="component" value="Unassembled WGS sequence"/>
</dbReference>